<name>A0A9Q1GQL5_9CARY</name>
<feature type="compositionally biased region" description="Polar residues" evidence="2">
    <location>
        <begin position="357"/>
        <end position="369"/>
    </location>
</feature>
<keyword evidence="4" id="KW-1185">Reference proteome</keyword>
<dbReference type="Pfam" id="PF00400">
    <property type="entry name" value="WD40"/>
    <property type="match status" value="1"/>
</dbReference>
<dbReference type="GO" id="GO:0010968">
    <property type="term" value="P:regulation of microtubule nucleation"/>
    <property type="evidence" value="ECO:0007669"/>
    <property type="project" value="InterPro"/>
</dbReference>
<accession>A0A9Q1GQL5</accession>
<dbReference type="InterPro" id="IPR036322">
    <property type="entry name" value="WD40_repeat_dom_sf"/>
</dbReference>
<feature type="compositionally biased region" description="Polar residues" evidence="2">
    <location>
        <begin position="324"/>
        <end position="337"/>
    </location>
</feature>
<dbReference type="OrthoDB" id="1602884at2759"/>
<dbReference type="AlphaFoldDB" id="A0A9Q1GQL5"/>
<keyword evidence="1" id="KW-0853">WD repeat</keyword>
<evidence type="ECO:0000256" key="1">
    <source>
        <dbReference type="PROSITE-ProRule" id="PRU00221"/>
    </source>
</evidence>
<dbReference type="GO" id="GO:0032467">
    <property type="term" value="P:positive regulation of cytokinesis"/>
    <property type="evidence" value="ECO:0007669"/>
    <property type="project" value="TreeGrafter"/>
</dbReference>
<dbReference type="PROSITE" id="PS50082">
    <property type="entry name" value="WD_REPEATS_2"/>
    <property type="match status" value="1"/>
</dbReference>
<sequence>MTRARKIEKKKTTTVPKRERKATLEKEKFALLLLSILKYIMGGRPGTTRNQKEAVLRRIGLVKEAISSINFSNRTSRYLCSGGSGQVVRIWDLQRKRCIKWLKGHSGLISGAMYNCKDEHLASISINGEIIVHNLASGARAAELKDPHRQVLRVLDYSRVSRHLLATAGDDGSLHLWDTTGRSPKASWLKQHSAPTAGLSFSPSNDKIIASVGLDKKLYTFDSGMRKFTFCISYEAPFSSLAFRDDGWILAAGTSNGCVVFYDVRGKPQPFTVLRAYGNSQAVTGLCWQRLRPIAVNERNCTAEVALLGGSVEDSVLMPDPLPSATSSNVSQTTNVRSSSSAESSSFTATVGEPLTDLSSGETPRRNSLFTGGKILPRLHATRTCNFKDDMDVFSPIVDVQPITPSLDKLWNEPDESKKDQTISSLFPNRKFSHSEGVNDVHSIFDWKPSTVPKQVQYSLYLF</sequence>
<dbReference type="SUPFAM" id="SSF50978">
    <property type="entry name" value="WD40 repeat-like"/>
    <property type="match status" value="1"/>
</dbReference>
<dbReference type="PANTHER" id="PTHR45096">
    <property type="entry name" value="PROTEIN NEDD1"/>
    <property type="match status" value="1"/>
</dbReference>
<protein>
    <submittedName>
        <fullName evidence="3">Uncharacterized protein</fullName>
    </submittedName>
</protein>
<dbReference type="Proteomes" id="UP001153076">
    <property type="component" value="Unassembled WGS sequence"/>
</dbReference>
<dbReference type="GO" id="GO:0140496">
    <property type="term" value="F:gamma-tubulin complex binding"/>
    <property type="evidence" value="ECO:0007669"/>
    <property type="project" value="InterPro"/>
</dbReference>
<dbReference type="GO" id="GO:2000694">
    <property type="term" value="P:regulation of phragmoplast microtubule organization"/>
    <property type="evidence" value="ECO:0007669"/>
    <property type="project" value="TreeGrafter"/>
</dbReference>
<evidence type="ECO:0000256" key="2">
    <source>
        <dbReference type="SAM" id="MobiDB-lite"/>
    </source>
</evidence>
<dbReference type="InterPro" id="IPR001680">
    <property type="entry name" value="WD40_rpt"/>
</dbReference>
<dbReference type="SMART" id="SM00320">
    <property type="entry name" value="WD40"/>
    <property type="match status" value="5"/>
</dbReference>
<dbReference type="GO" id="GO:0060236">
    <property type="term" value="P:regulation of mitotic spindle organization"/>
    <property type="evidence" value="ECO:0007669"/>
    <property type="project" value="TreeGrafter"/>
</dbReference>
<dbReference type="PANTHER" id="PTHR45096:SF1">
    <property type="entry name" value="PROTEIN NEDD1"/>
    <property type="match status" value="1"/>
</dbReference>
<evidence type="ECO:0000313" key="4">
    <source>
        <dbReference type="Proteomes" id="UP001153076"/>
    </source>
</evidence>
<dbReference type="EMBL" id="JAKOGI010001907">
    <property type="protein sequence ID" value="KAJ8423657.1"/>
    <property type="molecule type" value="Genomic_DNA"/>
</dbReference>
<dbReference type="InterPro" id="IPR015943">
    <property type="entry name" value="WD40/YVTN_repeat-like_dom_sf"/>
</dbReference>
<organism evidence="3 4">
    <name type="scientific">Carnegiea gigantea</name>
    <dbReference type="NCBI Taxonomy" id="171969"/>
    <lineage>
        <taxon>Eukaryota</taxon>
        <taxon>Viridiplantae</taxon>
        <taxon>Streptophyta</taxon>
        <taxon>Embryophyta</taxon>
        <taxon>Tracheophyta</taxon>
        <taxon>Spermatophyta</taxon>
        <taxon>Magnoliopsida</taxon>
        <taxon>eudicotyledons</taxon>
        <taxon>Gunneridae</taxon>
        <taxon>Pentapetalae</taxon>
        <taxon>Caryophyllales</taxon>
        <taxon>Cactineae</taxon>
        <taxon>Cactaceae</taxon>
        <taxon>Cactoideae</taxon>
        <taxon>Echinocereeae</taxon>
        <taxon>Carnegiea</taxon>
    </lineage>
</organism>
<dbReference type="GO" id="GO:0005828">
    <property type="term" value="C:kinetochore microtubule"/>
    <property type="evidence" value="ECO:0007669"/>
    <property type="project" value="TreeGrafter"/>
</dbReference>
<feature type="region of interest" description="Disordered" evidence="2">
    <location>
        <begin position="1"/>
        <end position="20"/>
    </location>
</feature>
<feature type="region of interest" description="Disordered" evidence="2">
    <location>
        <begin position="319"/>
        <end position="369"/>
    </location>
</feature>
<dbReference type="InterPro" id="IPR044621">
    <property type="entry name" value="NEDD1"/>
</dbReference>
<dbReference type="GO" id="GO:0000919">
    <property type="term" value="P:cell plate assembly"/>
    <property type="evidence" value="ECO:0007669"/>
    <property type="project" value="TreeGrafter"/>
</dbReference>
<feature type="repeat" description="WD" evidence="1">
    <location>
        <begin position="145"/>
        <end position="187"/>
    </location>
</feature>
<proteinExistence type="predicted"/>
<comment type="caution">
    <text evidence="3">The sequence shown here is derived from an EMBL/GenBank/DDBJ whole genome shotgun (WGS) entry which is preliminary data.</text>
</comment>
<dbReference type="Gene3D" id="2.130.10.10">
    <property type="entry name" value="YVTN repeat-like/Quinoprotein amine dehydrogenase"/>
    <property type="match status" value="2"/>
</dbReference>
<evidence type="ECO:0000313" key="3">
    <source>
        <dbReference type="EMBL" id="KAJ8423657.1"/>
    </source>
</evidence>
<gene>
    <name evidence="3" type="ORF">Cgig2_003615</name>
</gene>
<reference evidence="3" key="1">
    <citation type="submission" date="2022-04" db="EMBL/GenBank/DDBJ databases">
        <title>Carnegiea gigantea Genome sequencing and assembly v2.</title>
        <authorList>
            <person name="Copetti D."/>
            <person name="Sanderson M.J."/>
            <person name="Burquez A."/>
            <person name="Wojciechowski M.F."/>
        </authorList>
    </citation>
    <scope>NUCLEOTIDE SEQUENCE</scope>
    <source>
        <strain evidence="3">SGP5-SGP5p</strain>
        <tissue evidence="3">Aerial part</tissue>
    </source>
</reference>